<evidence type="ECO:0000256" key="1">
    <source>
        <dbReference type="ARBA" id="ARBA00007401"/>
    </source>
</evidence>
<accession>A0A3S1D347</accession>
<keyword evidence="2 8" id="KW-0378">Hydrolase</keyword>
<feature type="domain" description="Exo-beta-D-glucosaminidase Ig-fold" evidence="6">
    <location>
        <begin position="757"/>
        <end position="865"/>
    </location>
</feature>
<dbReference type="PANTHER" id="PTHR43536:SF1">
    <property type="entry name" value="MANNOSYLGLYCOPROTEIN ENDO-BETA-MANNOSIDASE"/>
    <property type="match status" value="1"/>
</dbReference>
<dbReference type="InterPro" id="IPR006102">
    <property type="entry name" value="Ig-like_GH2"/>
</dbReference>
<dbReference type="Pfam" id="PF18368">
    <property type="entry name" value="Ig_GlcNase"/>
    <property type="match status" value="1"/>
</dbReference>
<dbReference type="Pfam" id="PF22666">
    <property type="entry name" value="Glyco_hydro_2_N2"/>
    <property type="match status" value="1"/>
</dbReference>
<dbReference type="PANTHER" id="PTHR43536">
    <property type="entry name" value="MANNOSYLGLYCOPROTEIN ENDO-BETA-MANNOSIDASE"/>
    <property type="match status" value="1"/>
</dbReference>
<evidence type="ECO:0000259" key="5">
    <source>
        <dbReference type="Pfam" id="PF02836"/>
    </source>
</evidence>
<dbReference type="GO" id="GO:0004553">
    <property type="term" value="F:hydrolase activity, hydrolyzing O-glycosyl compounds"/>
    <property type="evidence" value="ECO:0007669"/>
    <property type="project" value="InterPro"/>
</dbReference>
<dbReference type="SUPFAM" id="SSF51445">
    <property type="entry name" value="(Trans)glycosidases"/>
    <property type="match status" value="1"/>
</dbReference>
<evidence type="ECO:0000313" key="9">
    <source>
        <dbReference type="Proteomes" id="UP000281028"/>
    </source>
</evidence>
<name>A0A3S1D347_9BACT</name>
<evidence type="ECO:0000259" key="6">
    <source>
        <dbReference type="Pfam" id="PF18368"/>
    </source>
</evidence>
<comment type="caution">
    <text evidence="8">The sequence shown here is derived from an EMBL/GenBank/DDBJ whole genome shotgun (WGS) entry which is preliminary data.</text>
</comment>
<dbReference type="InterPro" id="IPR013783">
    <property type="entry name" value="Ig-like_fold"/>
</dbReference>
<dbReference type="EMBL" id="RIAR02000001">
    <property type="protein sequence ID" value="NSL87125.1"/>
    <property type="molecule type" value="Genomic_DNA"/>
</dbReference>
<feature type="domain" description="Glycoside hydrolase family 2 catalytic" evidence="5">
    <location>
        <begin position="372"/>
        <end position="482"/>
    </location>
</feature>
<feature type="domain" description="Glycoside hydrolase family 2 immunoglobulin-like beta-sandwich" evidence="4">
    <location>
        <begin position="208"/>
        <end position="321"/>
    </location>
</feature>
<dbReference type="GO" id="GO:0005975">
    <property type="term" value="P:carbohydrate metabolic process"/>
    <property type="evidence" value="ECO:0007669"/>
    <property type="project" value="InterPro"/>
</dbReference>
<dbReference type="InterPro" id="IPR006103">
    <property type="entry name" value="Glyco_hydro_2_cat"/>
</dbReference>
<gene>
    <name evidence="8" type="ORF">ECE50_009805</name>
</gene>
<dbReference type="InterPro" id="IPR043534">
    <property type="entry name" value="EBDG/EBM"/>
</dbReference>
<dbReference type="InterPro" id="IPR054593">
    <property type="entry name" value="Beta-mannosidase-like_N2"/>
</dbReference>
<dbReference type="Gene3D" id="2.60.40.10">
    <property type="entry name" value="Immunoglobulins"/>
    <property type="match status" value="3"/>
</dbReference>
<dbReference type="AlphaFoldDB" id="A0A3S1D347"/>
<dbReference type="Pfam" id="PF00703">
    <property type="entry name" value="Glyco_hydro_2"/>
    <property type="match status" value="1"/>
</dbReference>
<dbReference type="InterPro" id="IPR017853">
    <property type="entry name" value="GH"/>
</dbReference>
<dbReference type="Gene3D" id="3.20.20.80">
    <property type="entry name" value="Glycosidases"/>
    <property type="match status" value="1"/>
</dbReference>
<comment type="similarity">
    <text evidence="1">Belongs to the glycosyl hydrolase 2 family.</text>
</comment>
<sequence>MKHSYYLALLMACALPAKAQQRWTVADKVLDRSWKIQSSAVAAEDGKLVSSAGYNAAGWYPATVPGTVMSALVENKVYKDVFFDKNMEKIPGDRFNAPWWHRTTFDLPQPAAGQVVQLLFNGINYRADIWLNGQQIAAADTIRGGFRRFRFDVSHIVRKGVNVLAVKVTAPGKGEPTLGFVDWNPAPPDHNMGIWRDVHVLLTGPVALTQPFVQTTLDTVTLKRASVNVSTLLTNHSGKSVEGTLQGRIGSNILVSRKVSLPPHSAQKIVFSPKEYPQLNIDNPRVWWTRDLGKPELYQLQLQFTAGTTLTDTRQLRFGIRTVSDYINEDGHRGYRLNGRKLLIRGGGWTDPMLLNATPEYERAGIEYAVHMNLNTIRMEGFWGSNHHLYDLCDQKGLLIMAGWSAQWEWDNYFGAPAGDFGGIQTAEQQEVVAQSWKDQIVWLRNHPSVFAWVYGSDKLPLPELERRYESILAEYDPTRPALSSAHDNTSEVSGPAAVKMRGPYDYVPPVYWYVDDKNGGAFGFNTETGPGPEVPYLESLKKMIPEDSLWPFSSSWMYHAARGEFNNLDNYNNAMVNRLGGYVSLHDYLRKAQYLNYEGMRAMMEAFMANRPRATGIIQWMYNSSWPKLWWQLYDYYLLPTAAFYGARKAGEPLHISYNYGSHQVDVVNNTGVTAPPLQALIRVLDTNLKTVWQLDTIVNNLPAQDAVRLPALPAMPPGTQWYLDLKLKSKQLPVSRNFYVLSATPDALDTAKTNWYITPQQTYADLKQLQQLPLVKPDMRTQFSRRGDTTFARVTLKNTGSQPALMIHLDLRGKNSSAAIVPVFWEDNDFTLLPGESITVNGYCYTKNLEQQPPAVSLSGWNITPITQ</sequence>
<evidence type="ECO:0000259" key="7">
    <source>
        <dbReference type="Pfam" id="PF22666"/>
    </source>
</evidence>
<keyword evidence="3" id="KW-0326">Glycosidase</keyword>
<reference evidence="8" key="1">
    <citation type="submission" date="2020-05" db="EMBL/GenBank/DDBJ databases">
        <title>Chitinophaga laudate sp. nov., isolated from a tropical peat swamp.</title>
        <authorList>
            <person name="Goh C.B.S."/>
            <person name="Lee M.S."/>
            <person name="Parimannan S."/>
            <person name="Pasbakhsh P."/>
            <person name="Yule C.M."/>
            <person name="Rajandas H."/>
            <person name="Loke S."/>
            <person name="Croft L."/>
            <person name="Tan J.B.L."/>
        </authorList>
    </citation>
    <scope>NUCLEOTIDE SEQUENCE</scope>
    <source>
        <strain evidence="8">Mgbs1</strain>
    </source>
</reference>
<evidence type="ECO:0000313" key="8">
    <source>
        <dbReference type="EMBL" id="NSL87125.1"/>
    </source>
</evidence>
<dbReference type="Pfam" id="PF02836">
    <property type="entry name" value="Glyco_hydro_2_C"/>
    <property type="match status" value="1"/>
</dbReference>
<feature type="domain" description="Beta-mannosidase-like galactose-binding" evidence="7">
    <location>
        <begin position="49"/>
        <end position="171"/>
    </location>
</feature>
<dbReference type="InterPro" id="IPR008979">
    <property type="entry name" value="Galactose-bd-like_sf"/>
</dbReference>
<dbReference type="InterPro" id="IPR041351">
    <property type="entry name" value="Ig_GlcNase"/>
</dbReference>
<organism evidence="8 9">
    <name type="scientific">Chitinophaga solisilvae</name>
    <dbReference type="NCBI Taxonomy" id="1233460"/>
    <lineage>
        <taxon>Bacteria</taxon>
        <taxon>Pseudomonadati</taxon>
        <taxon>Bacteroidota</taxon>
        <taxon>Chitinophagia</taxon>
        <taxon>Chitinophagales</taxon>
        <taxon>Chitinophagaceae</taxon>
        <taxon>Chitinophaga</taxon>
    </lineage>
</organism>
<dbReference type="OrthoDB" id="9801077at2"/>
<evidence type="ECO:0000259" key="4">
    <source>
        <dbReference type="Pfam" id="PF00703"/>
    </source>
</evidence>
<dbReference type="InterPro" id="IPR036156">
    <property type="entry name" value="Beta-gal/glucu_dom_sf"/>
</dbReference>
<dbReference type="SUPFAM" id="SSF49785">
    <property type="entry name" value="Galactose-binding domain-like"/>
    <property type="match status" value="1"/>
</dbReference>
<proteinExistence type="inferred from homology"/>
<dbReference type="Gene3D" id="2.60.120.260">
    <property type="entry name" value="Galactose-binding domain-like"/>
    <property type="match status" value="1"/>
</dbReference>
<protein>
    <submittedName>
        <fullName evidence="8">Glycoside hydrolase family 2</fullName>
    </submittedName>
</protein>
<evidence type="ECO:0000256" key="3">
    <source>
        <dbReference type="ARBA" id="ARBA00023295"/>
    </source>
</evidence>
<dbReference type="SUPFAM" id="SSF49303">
    <property type="entry name" value="beta-Galactosidase/glucuronidase domain"/>
    <property type="match status" value="3"/>
</dbReference>
<evidence type="ECO:0000256" key="2">
    <source>
        <dbReference type="ARBA" id="ARBA00022801"/>
    </source>
</evidence>
<keyword evidence="9" id="KW-1185">Reference proteome</keyword>
<dbReference type="Proteomes" id="UP000281028">
    <property type="component" value="Unassembled WGS sequence"/>
</dbReference>